<feature type="compositionally biased region" description="Pro residues" evidence="1">
    <location>
        <begin position="159"/>
        <end position="169"/>
    </location>
</feature>
<keyword evidence="4" id="KW-1185">Reference proteome</keyword>
<gene>
    <name evidence="3" type="ORF">MOV92_19775</name>
</gene>
<feature type="compositionally biased region" description="Low complexity" evidence="1">
    <location>
        <begin position="170"/>
        <end position="180"/>
    </location>
</feature>
<accession>A0ABY3X7Z2</accession>
<name>A0ABY3X7Z2_9GAMM</name>
<evidence type="ECO:0000313" key="4">
    <source>
        <dbReference type="Proteomes" id="UP000829194"/>
    </source>
</evidence>
<dbReference type="RefSeq" id="WP_083512676.1">
    <property type="nucleotide sequence ID" value="NZ_CP011131.1"/>
</dbReference>
<evidence type="ECO:0008006" key="5">
    <source>
        <dbReference type="Google" id="ProtNLM"/>
    </source>
</evidence>
<evidence type="ECO:0000256" key="2">
    <source>
        <dbReference type="SAM" id="SignalP"/>
    </source>
</evidence>
<dbReference type="PROSITE" id="PS51257">
    <property type="entry name" value="PROKAR_LIPOPROTEIN"/>
    <property type="match status" value="1"/>
</dbReference>
<sequence>MFRSLVLLAGAVLTAGACTPSYARPLVDVAVIDRDNGDWLQNWSHRGQQWIAGTPGHRYSVRLTNSSDRRVLVVLSVDGVNAVSGQTASPSQAGYVLEAWQSTEINGWRKSMDDVAQFVFTDLPDSYAARTGRPDNVGVIGVAVFQERQVYRPAYEQPRPYPSPYPYPPYARGEADASAAKAERRASNAAPAPAGAAREQSMADTAAAQSIGTGHGAREWSPVSQTQFVRASRSPAQVIQLRYDDYANLVARGVVPRYRDPYYSRNVEPRAFPNGFVADPPSRGW</sequence>
<dbReference type="EMBL" id="CP093547">
    <property type="protein sequence ID" value="UNP28698.1"/>
    <property type="molecule type" value="Genomic_DNA"/>
</dbReference>
<evidence type="ECO:0000313" key="3">
    <source>
        <dbReference type="EMBL" id="UNP28698.1"/>
    </source>
</evidence>
<dbReference type="Proteomes" id="UP000829194">
    <property type="component" value="Chromosome"/>
</dbReference>
<proteinExistence type="predicted"/>
<feature type="chain" id="PRO_5045935695" description="Lipoprotein" evidence="2">
    <location>
        <begin position="24"/>
        <end position="285"/>
    </location>
</feature>
<protein>
    <recommendedName>
        <fullName evidence="5">Lipoprotein</fullName>
    </recommendedName>
</protein>
<keyword evidence="2" id="KW-0732">Signal</keyword>
<feature type="compositionally biased region" description="Low complexity" evidence="1">
    <location>
        <begin position="187"/>
        <end position="198"/>
    </location>
</feature>
<feature type="region of interest" description="Disordered" evidence="1">
    <location>
        <begin position="155"/>
        <end position="220"/>
    </location>
</feature>
<organism evidence="3 4">
    <name type="scientific">Lysobacter gummosus</name>
    <dbReference type="NCBI Taxonomy" id="262324"/>
    <lineage>
        <taxon>Bacteria</taxon>
        <taxon>Pseudomonadati</taxon>
        <taxon>Pseudomonadota</taxon>
        <taxon>Gammaproteobacteria</taxon>
        <taxon>Lysobacterales</taxon>
        <taxon>Lysobacteraceae</taxon>
        <taxon>Lysobacter</taxon>
    </lineage>
</organism>
<reference evidence="3 4" key="1">
    <citation type="submission" date="2022-03" db="EMBL/GenBank/DDBJ databases">
        <title>Complete genome sequence of Lysobacter capsici VKM B-2533 and Lysobacter gummosus 10.1.1, promising sources of lytic agents.</title>
        <authorList>
            <person name="Tarlachkov S.V."/>
            <person name="Kudryakova I.V."/>
            <person name="Afoshin A.S."/>
            <person name="Leontyevskaya E.A."/>
            <person name="Leontyevskaya N.V."/>
        </authorList>
    </citation>
    <scope>NUCLEOTIDE SEQUENCE [LARGE SCALE GENOMIC DNA]</scope>
    <source>
        <strain evidence="3 4">10.1.1</strain>
    </source>
</reference>
<evidence type="ECO:0000256" key="1">
    <source>
        <dbReference type="SAM" id="MobiDB-lite"/>
    </source>
</evidence>
<feature type="signal peptide" evidence="2">
    <location>
        <begin position="1"/>
        <end position="23"/>
    </location>
</feature>